<evidence type="ECO:0000313" key="3">
    <source>
        <dbReference type="Proteomes" id="UP000287651"/>
    </source>
</evidence>
<accession>A0A426Y798</accession>
<organism evidence="2 3">
    <name type="scientific">Ensete ventricosum</name>
    <name type="common">Abyssinian banana</name>
    <name type="synonym">Musa ensete</name>
    <dbReference type="NCBI Taxonomy" id="4639"/>
    <lineage>
        <taxon>Eukaryota</taxon>
        <taxon>Viridiplantae</taxon>
        <taxon>Streptophyta</taxon>
        <taxon>Embryophyta</taxon>
        <taxon>Tracheophyta</taxon>
        <taxon>Spermatophyta</taxon>
        <taxon>Magnoliopsida</taxon>
        <taxon>Liliopsida</taxon>
        <taxon>Zingiberales</taxon>
        <taxon>Musaceae</taxon>
        <taxon>Ensete</taxon>
    </lineage>
</organism>
<comment type="caution">
    <text evidence="2">The sequence shown here is derived from an EMBL/GenBank/DDBJ whole genome shotgun (WGS) entry which is preliminary data.</text>
</comment>
<evidence type="ECO:0000256" key="1">
    <source>
        <dbReference type="SAM" id="MobiDB-lite"/>
    </source>
</evidence>
<gene>
    <name evidence="2" type="ORF">B296_00027678</name>
</gene>
<proteinExistence type="predicted"/>
<dbReference type="Proteomes" id="UP000287651">
    <property type="component" value="Unassembled WGS sequence"/>
</dbReference>
<dbReference type="AlphaFoldDB" id="A0A426Y798"/>
<name>A0A426Y798_ENSVE</name>
<dbReference type="EMBL" id="AMZH03014469">
    <property type="protein sequence ID" value="RRT47591.1"/>
    <property type="molecule type" value="Genomic_DNA"/>
</dbReference>
<protein>
    <submittedName>
        <fullName evidence="2">Uncharacterized protein</fullName>
    </submittedName>
</protein>
<reference evidence="2 3" key="1">
    <citation type="journal article" date="2014" name="Agronomy (Basel)">
        <title>A Draft Genome Sequence for Ensete ventricosum, the Drought-Tolerant Tree Against Hunger.</title>
        <authorList>
            <person name="Harrison J."/>
            <person name="Moore K.A."/>
            <person name="Paszkiewicz K."/>
            <person name="Jones T."/>
            <person name="Grant M."/>
            <person name="Ambacheew D."/>
            <person name="Muzemil S."/>
            <person name="Studholme D.J."/>
        </authorList>
    </citation>
    <scope>NUCLEOTIDE SEQUENCE [LARGE SCALE GENOMIC DNA]</scope>
</reference>
<sequence>MLVACSIKERRGTREATDTGSNVGRGAGIPLPSCSGGGGGGAAAAAAARTAGKRCLGSSKACGSGIQFHHPVSGSRCFPLIRPLMEADSTGSAVGPPAAEDSSSPDVDADALAFPRGLLYPFPWLPLASPHPELVGGVSTDSLSRYDENITWLYSIASKPVGIFLCV</sequence>
<evidence type="ECO:0000313" key="2">
    <source>
        <dbReference type="EMBL" id="RRT47591.1"/>
    </source>
</evidence>
<feature type="region of interest" description="Disordered" evidence="1">
    <location>
        <begin position="9"/>
        <end position="28"/>
    </location>
</feature>